<dbReference type="AlphaFoldDB" id="A0A835QBA3"/>
<evidence type="ECO:0000256" key="9">
    <source>
        <dbReference type="SAM" id="MobiDB-lite"/>
    </source>
</evidence>
<dbReference type="GO" id="GO:0005634">
    <property type="term" value="C:nucleus"/>
    <property type="evidence" value="ECO:0007669"/>
    <property type="project" value="UniProtKB-SubCell"/>
</dbReference>
<feature type="region of interest" description="Disordered" evidence="9">
    <location>
        <begin position="111"/>
        <end position="155"/>
    </location>
</feature>
<dbReference type="InterPro" id="IPR036236">
    <property type="entry name" value="Znf_C2H2_sf"/>
</dbReference>
<protein>
    <recommendedName>
        <fullName evidence="10">C2H2-type domain-containing protein</fullName>
    </recommendedName>
</protein>
<sequence length="191" mass="21003">MTSTLELKLNQSSPGSSPSPNMQRANVQTNGGTSARTKSTHPHICFNSSSFSWEEPSFSKHWADLSFASGWSLRSFTCTFCRREFRSAQALGGHMNIHRRDRALLNQAYSPDDEDQHQDLHSSPDNNPPVSRGNRFLGNSSGSLDSTAGGKRRRGTEEVVVFNSGKVELDLELRLGVPPKVKQSSGILALE</sequence>
<dbReference type="OrthoDB" id="1708403at2759"/>
<keyword evidence="7" id="KW-0539">Nucleus</keyword>
<keyword evidence="3 8" id="KW-0863">Zinc-finger</keyword>
<dbReference type="EMBL" id="JADCNM010000009">
    <property type="protein sequence ID" value="KAG0468208.1"/>
    <property type="molecule type" value="Genomic_DNA"/>
</dbReference>
<evidence type="ECO:0000256" key="3">
    <source>
        <dbReference type="ARBA" id="ARBA00022771"/>
    </source>
</evidence>
<organism evidence="11 12">
    <name type="scientific">Vanilla planifolia</name>
    <name type="common">Vanilla</name>
    <dbReference type="NCBI Taxonomy" id="51239"/>
    <lineage>
        <taxon>Eukaryota</taxon>
        <taxon>Viridiplantae</taxon>
        <taxon>Streptophyta</taxon>
        <taxon>Embryophyta</taxon>
        <taxon>Tracheophyta</taxon>
        <taxon>Spermatophyta</taxon>
        <taxon>Magnoliopsida</taxon>
        <taxon>Liliopsida</taxon>
        <taxon>Asparagales</taxon>
        <taxon>Orchidaceae</taxon>
        <taxon>Vanilloideae</taxon>
        <taxon>Vanilleae</taxon>
        <taxon>Vanilla</taxon>
    </lineage>
</organism>
<keyword evidence="6" id="KW-0804">Transcription</keyword>
<comment type="caution">
    <text evidence="11">The sequence shown here is derived from an EMBL/GenBank/DDBJ whole genome shotgun (WGS) entry which is preliminary data.</text>
</comment>
<dbReference type="PROSITE" id="PS50157">
    <property type="entry name" value="ZINC_FINGER_C2H2_2"/>
    <property type="match status" value="1"/>
</dbReference>
<evidence type="ECO:0000256" key="8">
    <source>
        <dbReference type="PROSITE-ProRule" id="PRU00042"/>
    </source>
</evidence>
<dbReference type="PANTHER" id="PTHR45801">
    <property type="entry name" value="OS07G0101800 PROTEIN"/>
    <property type="match status" value="1"/>
</dbReference>
<name>A0A835QBA3_VANPL</name>
<evidence type="ECO:0000256" key="5">
    <source>
        <dbReference type="ARBA" id="ARBA00023015"/>
    </source>
</evidence>
<dbReference type="SUPFAM" id="SSF57667">
    <property type="entry name" value="beta-beta-alpha zinc fingers"/>
    <property type="match status" value="1"/>
</dbReference>
<evidence type="ECO:0000256" key="1">
    <source>
        <dbReference type="ARBA" id="ARBA00004123"/>
    </source>
</evidence>
<proteinExistence type="predicted"/>
<dbReference type="GO" id="GO:0008270">
    <property type="term" value="F:zinc ion binding"/>
    <property type="evidence" value="ECO:0007669"/>
    <property type="project" value="UniProtKB-KW"/>
</dbReference>
<keyword evidence="4" id="KW-0862">Zinc</keyword>
<dbReference type="InterPro" id="IPR013087">
    <property type="entry name" value="Znf_C2H2_type"/>
</dbReference>
<accession>A0A835QBA3</accession>
<feature type="compositionally biased region" description="Polar residues" evidence="9">
    <location>
        <begin position="137"/>
        <end position="146"/>
    </location>
</feature>
<feature type="compositionally biased region" description="Polar residues" evidence="9">
    <location>
        <begin position="21"/>
        <end position="37"/>
    </location>
</feature>
<evidence type="ECO:0000256" key="4">
    <source>
        <dbReference type="ARBA" id="ARBA00022833"/>
    </source>
</evidence>
<dbReference type="PANTHER" id="PTHR45801:SF107">
    <property type="entry name" value="TRANSCRIPTIONAL REGULATOR SUPERMAN-LIKE"/>
    <property type="match status" value="1"/>
</dbReference>
<dbReference type="PROSITE" id="PS00028">
    <property type="entry name" value="ZINC_FINGER_C2H2_1"/>
    <property type="match status" value="1"/>
</dbReference>
<keyword evidence="5" id="KW-0805">Transcription regulation</keyword>
<evidence type="ECO:0000256" key="7">
    <source>
        <dbReference type="ARBA" id="ARBA00023242"/>
    </source>
</evidence>
<dbReference type="Proteomes" id="UP000639772">
    <property type="component" value="Chromosome 9"/>
</dbReference>
<feature type="compositionally biased region" description="Polar residues" evidence="9">
    <location>
        <begin position="1"/>
        <end position="11"/>
    </location>
</feature>
<feature type="region of interest" description="Disordered" evidence="9">
    <location>
        <begin position="1"/>
        <end position="41"/>
    </location>
</feature>
<dbReference type="Pfam" id="PF13912">
    <property type="entry name" value="zf-C2H2_6"/>
    <property type="match status" value="1"/>
</dbReference>
<evidence type="ECO:0000256" key="2">
    <source>
        <dbReference type="ARBA" id="ARBA00022723"/>
    </source>
</evidence>
<comment type="subcellular location">
    <subcellularLocation>
        <location evidence="1">Nucleus</location>
    </subcellularLocation>
</comment>
<gene>
    <name evidence="11" type="ORF">HPP92_017536</name>
</gene>
<evidence type="ECO:0000259" key="10">
    <source>
        <dbReference type="PROSITE" id="PS50157"/>
    </source>
</evidence>
<evidence type="ECO:0000313" key="12">
    <source>
        <dbReference type="Proteomes" id="UP000639772"/>
    </source>
</evidence>
<dbReference type="InterPro" id="IPR052426">
    <property type="entry name" value="Plant_dev_regulator"/>
</dbReference>
<feature type="domain" description="C2H2-type" evidence="10">
    <location>
        <begin position="76"/>
        <end position="103"/>
    </location>
</feature>
<keyword evidence="2" id="KW-0479">Metal-binding</keyword>
<dbReference type="Gene3D" id="3.30.160.60">
    <property type="entry name" value="Classic Zinc Finger"/>
    <property type="match status" value="1"/>
</dbReference>
<reference evidence="11 12" key="1">
    <citation type="journal article" date="2020" name="Nat. Food">
        <title>A phased Vanilla planifolia genome enables genetic improvement of flavour and production.</title>
        <authorList>
            <person name="Hasing T."/>
            <person name="Tang H."/>
            <person name="Brym M."/>
            <person name="Khazi F."/>
            <person name="Huang T."/>
            <person name="Chambers A.H."/>
        </authorList>
    </citation>
    <scope>NUCLEOTIDE SEQUENCE [LARGE SCALE GENOMIC DNA]</scope>
    <source>
        <tissue evidence="11">Leaf</tissue>
    </source>
</reference>
<evidence type="ECO:0000256" key="6">
    <source>
        <dbReference type="ARBA" id="ARBA00023163"/>
    </source>
</evidence>
<evidence type="ECO:0000313" key="11">
    <source>
        <dbReference type="EMBL" id="KAG0468208.1"/>
    </source>
</evidence>